<keyword evidence="1" id="KW-1185">Reference proteome</keyword>
<proteinExistence type="predicted"/>
<organism evidence="1 2">
    <name type="scientific">Meloidogyne incognita</name>
    <name type="common">Southern root-knot nematode worm</name>
    <name type="synonym">Oxyuris incognita</name>
    <dbReference type="NCBI Taxonomy" id="6306"/>
    <lineage>
        <taxon>Eukaryota</taxon>
        <taxon>Metazoa</taxon>
        <taxon>Ecdysozoa</taxon>
        <taxon>Nematoda</taxon>
        <taxon>Chromadorea</taxon>
        <taxon>Rhabditida</taxon>
        <taxon>Tylenchina</taxon>
        <taxon>Tylenchomorpha</taxon>
        <taxon>Tylenchoidea</taxon>
        <taxon>Meloidogynidae</taxon>
        <taxon>Meloidogyninae</taxon>
        <taxon>Meloidogyne</taxon>
        <taxon>Meloidogyne incognita group</taxon>
    </lineage>
</organism>
<dbReference type="WBParaSite" id="Minc3s00424g12090">
    <property type="protein sequence ID" value="Minc3s00424g12090"/>
    <property type="gene ID" value="Minc3s00424g12090"/>
</dbReference>
<sequence length="70" mass="7777">MPFYSSVILQGAILLEAAIQLEAAIIFFNDLLSTSLFNRIPTSVQPNRCLITAINSVTIMFIHTELSNIH</sequence>
<protein>
    <submittedName>
        <fullName evidence="2">Secreted protein</fullName>
    </submittedName>
</protein>
<dbReference type="Proteomes" id="UP000887563">
    <property type="component" value="Unplaced"/>
</dbReference>
<reference evidence="2" key="1">
    <citation type="submission" date="2022-11" db="UniProtKB">
        <authorList>
            <consortium name="WormBaseParasite"/>
        </authorList>
    </citation>
    <scope>IDENTIFICATION</scope>
</reference>
<evidence type="ECO:0000313" key="1">
    <source>
        <dbReference type="Proteomes" id="UP000887563"/>
    </source>
</evidence>
<name>A0A914LDP6_MELIC</name>
<accession>A0A914LDP6</accession>
<evidence type="ECO:0000313" key="2">
    <source>
        <dbReference type="WBParaSite" id="Minc3s00424g12090"/>
    </source>
</evidence>
<dbReference type="AlphaFoldDB" id="A0A914LDP6"/>